<organism evidence="1 2">
    <name type="scientific">Striga asiatica</name>
    <name type="common">Asiatic witchweed</name>
    <name type="synonym">Buchnera asiatica</name>
    <dbReference type="NCBI Taxonomy" id="4170"/>
    <lineage>
        <taxon>Eukaryota</taxon>
        <taxon>Viridiplantae</taxon>
        <taxon>Streptophyta</taxon>
        <taxon>Embryophyta</taxon>
        <taxon>Tracheophyta</taxon>
        <taxon>Spermatophyta</taxon>
        <taxon>Magnoliopsida</taxon>
        <taxon>eudicotyledons</taxon>
        <taxon>Gunneridae</taxon>
        <taxon>Pentapetalae</taxon>
        <taxon>asterids</taxon>
        <taxon>lamiids</taxon>
        <taxon>Lamiales</taxon>
        <taxon>Orobanchaceae</taxon>
        <taxon>Buchnereae</taxon>
        <taxon>Striga</taxon>
    </lineage>
</organism>
<evidence type="ECO:0000313" key="1">
    <source>
        <dbReference type="EMBL" id="GER43141.1"/>
    </source>
</evidence>
<dbReference type="AlphaFoldDB" id="A0A5A7QGZ7"/>
<gene>
    <name evidence="1" type="ORF">STAS_19971</name>
</gene>
<proteinExistence type="predicted"/>
<keyword evidence="1" id="KW-0371">Homeobox</keyword>
<accession>A0A5A7QGZ7</accession>
<keyword evidence="2" id="KW-1185">Reference proteome</keyword>
<dbReference type="EMBL" id="BKCP01006515">
    <property type="protein sequence ID" value="GER43141.1"/>
    <property type="molecule type" value="Genomic_DNA"/>
</dbReference>
<sequence>MWPFQGPLNQYGSVLFHRMMYWLSFGSSSSEKSPGAGSSAFFQEVRCCFCPVILLKASLPPGSHVSVGKSKLCHKGCSIDEFDPDPSVRTKFPLSRRTAVAADRFKPVWFRPVDQATEREPLNRTRFPSEIASRAELRSWIGASRLATQTRNLEELPGVKKPSSKWPPEDTMVWSPERGLPAEMVSVAKQEKSSHRVKSMVNPDRNMAHGGKDPIANCLCGIVLTASIQDSLRIATENRSYG</sequence>
<dbReference type="GO" id="GO:0003677">
    <property type="term" value="F:DNA binding"/>
    <property type="evidence" value="ECO:0007669"/>
    <property type="project" value="UniProtKB-KW"/>
</dbReference>
<keyword evidence="1" id="KW-0238">DNA-binding</keyword>
<protein>
    <submittedName>
        <fullName evidence="1">BEL1-like homeodomain 1</fullName>
    </submittedName>
</protein>
<dbReference type="OrthoDB" id="1750881at2759"/>
<reference evidence="2" key="1">
    <citation type="journal article" date="2019" name="Curr. Biol.">
        <title>Genome Sequence of Striga asiatica Provides Insight into the Evolution of Plant Parasitism.</title>
        <authorList>
            <person name="Yoshida S."/>
            <person name="Kim S."/>
            <person name="Wafula E.K."/>
            <person name="Tanskanen J."/>
            <person name="Kim Y.M."/>
            <person name="Honaas L."/>
            <person name="Yang Z."/>
            <person name="Spallek T."/>
            <person name="Conn C.E."/>
            <person name="Ichihashi Y."/>
            <person name="Cheong K."/>
            <person name="Cui S."/>
            <person name="Der J.P."/>
            <person name="Gundlach H."/>
            <person name="Jiao Y."/>
            <person name="Hori C."/>
            <person name="Ishida J.K."/>
            <person name="Kasahara H."/>
            <person name="Kiba T."/>
            <person name="Kim M.S."/>
            <person name="Koo N."/>
            <person name="Laohavisit A."/>
            <person name="Lee Y.H."/>
            <person name="Lumba S."/>
            <person name="McCourt P."/>
            <person name="Mortimer J.C."/>
            <person name="Mutuku J.M."/>
            <person name="Nomura T."/>
            <person name="Sasaki-Sekimoto Y."/>
            <person name="Seto Y."/>
            <person name="Wang Y."/>
            <person name="Wakatake T."/>
            <person name="Sakakibara H."/>
            <person name="Demura T."/>
            <person name="Yamaguchi S."/>
            <person name="Yoneyama K."/>
            <person name="Manabe R.I."/>
            <person name="Nelson D.C."/>
            <person name="Schulman A.H."/>
            <person name="Timko M.P."/>
            <person name="dePamphilis C.W."/>
            <person name="Choi D."/>
            <person name="Shirasu K."/>
        </authorList>
    </citation>
    <scope>NUCLEOTIDE SEQUENCE [LARGE SCALE GENOMIC DNA]</scope>
    <source>
        <strain evidence="2">cv. UVA1</strain>
    </source>
</reference>
<evidence type="ECO:0000313" key="2">
    <source>
        <dbReference type="Proteomes" id="UP000325081"/>
    </source>
</evidence>
<comment type="caution">
    <text evidence="1">The sequence shown here is derived from an EMBL/GenBank/DDBJ whole genome shotgun (WGS) entry which is preliminary data.</text>
</comment>
<name>A0A5A7QGZ7_STRAF</name>
<dbReference type="Proteomes" id="UP000325081">
    <property type="component" value="Unassembled WGS sequence"/>
</dbReference>